<reference evidence="2 3" key="1">
    <citation type="journal article" date="2019" name="Int. J. Syst. Evol. Microbiol.">
        <title>The Global Catalogue of Microorganisms (GCM) 10K type strain sequencing project: providing services to taxonomists for standard genome sequencing and annotation.</title>
        <authorList>
            <consortium name="The Broad Institute Genomics Platform"/>
            <consortium name="The Broad Institute Genome Sequencing Center for Infectious Disease"/>
            <person name="Wu L."/>
            <person name="Ma J."/>
        </authorList>
    </citation>
    <scope>NUCLEOTIDE SEQUENCE [LARGE SCALE GENOMIC DNA]</scope>
    <source>
        <strain evidence="2 3">JCM 3272</strain>
    </source>
</reference>
<accession>A0ABN3FPF3</accession>
<dbReference type="SUPFAM" id="SSF116726">
    <property type="entry name" value="TrkA C-terminal domain-like"/>
    <property type="match status" value="1"/>
</dbReference>
<keyword evidence="3" id="KW-1185">Reference proteome</keyword>
<gene>
    <name evidence="2" type="ORF">GCM10010170_014210</name>
</gene>
<dbReference type="InterPro" id="IPR036721">
    <property type="entry name" value="RCK_C_sf"/>
</dbReference>
<sequence length="165" mass="17424">MSTTRTALPGIGTLHMLQLHDGRRIGVIGHRDGRRELVVYDAADPDAGRIGAVLTPEEASTLTEVLQAAGPPVHCARLEHVAAGLAVVQLLVGDGSPWLHRPVATGEGVLAAVVRDDRVVPAEASPRCRVGDVVVLVGHHDAVLDALDALLWERPADGQPSRDDM</sequence>
<dbReference type="EMBL" id="BAAARV010000015">
    <property type="protein sequence ID" value="GAA2334656.1"/>
    <property type="molecule type" value="Genomic_DNA"/>
</dbReference>
<protein>
    <recommendedName>
        <fullName evidence="1">Potassium/proton antiporter subunit KhtT-like N-terminal domain-containing protein</fullName>
    </recommendedName>
</protein>
<feature type="domain" description="Potassium/proton antiporter subunit KhtT-like N-terminal" evidence="1">
    <location>
        <begin position="1"/>
        <end position="69"/>
    </location>
</feature>
<evidence type="ECO:0000259" key="1">
    <source>
        <dbReference type="Pfam" id="PF25991"/>
    </source>
</evidence>
<name>A0ABN3FPF3_9ACTN</name>
<evidence type="ECO:0000313" key="2">
    <source>
        <dbReference type="EMBL" id="GAA2334656.1"/>
    </source>
</evidence>
<organism evidence="2 3">
    <name type="scientific">Dactylosporangium salmoneum</name>
    <dbReference type="NCBI Taxonomy" id="53361"/>
    <lineage>
        <taxon>Bacteria</taxon>
        <taxon>Bacillati</taxon>
        <taxon>Actinomycetota</taxon>
        <taxon>Actinomycetes</taxon>
        <taxon>Micromonosporales</taxon>
        <taxon>Micromonosporaceae</taxon>
        <taxon>Dactylosporangium</taxon>
    </lineage>
</organism>
<evidence type="ECO:0000313" key="3">
    <source>
        <dbReference type="Proteomes" id="UP001501444"/>
    </source>
</evidence>
<dbReference type="InterPro" id="IPR058776">
    <property type="entry name" value="KhtT-like_N"/>
</dbReference>
<dbReference type="RefSeq" id="WP_344611435.1">
    <property type="nucleotide sequence ID" value="NZ_BAAARV010000015.1"/>
</dbReference>
<proteinExistence type="predicted"/>
<dbReference type="Pfam" id="PF25991">
    <property type="entry name" value="KhtT_N"/>
    <property type="match status" value="1"/>
</dbReference>
<dbReference type="Proteomes" id="UP001501444">
    <property type="component" value="Unassembled WGS sequence"/>
</dbReference>
<comment type="caution">
    <text evidence="2">The sequence shown here is derived from an EMBL/GenBank/DDBJ whole genome shotgun (WGS) entry which is preliminary data.</text>
</comment>